<dbReference type="RefSeq" id="WP_231035277.1">
    <property type="nucleotide sequence ID" value="NZ_JAJNGX010000015.1"/>
</dbReference>
<name>A0A9Q2RWT3_9RHOB</name>
<accession>A0A9Q2RWT3</accession>
<dbReference type="Pfam" id="PF20557">
    <property type="entry name" value="DnaT_2"/>
    <property type="match status" value="1"/>
</dbReference>
<gene>
    <name evidence="2" type="ORF">JQX14_17655</name>
</gene>
<dbReference type="InterPro" id="IPR046787">
    <property type="entry name" value="DnaT_2"/>
</dbReference>
<evidence type="ECO:0000259" key="1">
    <source>
        <dbReference type="Pfam" id="PF20557"/>
    </source>
</evidence>
<reference evidence="2" key="1">
    <citation type="submission" date="2021-01" db="EMBL/GenBank/DDBJ databases">
        <title>Diatom-associated Roseobacters Show Island Model of Population Structure.</title>
        <authorList>
            <person name="Qu L."/>
            <person name="Feng X."/>
            <person name="Chen Y."/>
            <person name="Li L."/>
            <person name="Wang X."/>
            <person name="Hu Z."/>
            <person name="Wang H."/>
            <person name="Luo H."/>
        </authorList>
    </citation>
    <scope>NUCLEOTIDE SEQUENCE</scope>
    <source>
        <strain evidence="2">SM26-45</strain>
    </source>
</reference>
<proteinExistence type="predicted"/>
<dbReference type="EMBL" id="JAFBWN010000015">
    <property type="protein sequence ID" value="MBM2356385.1"/>
    <property type="molecule type" value="Genomic_DNA"/>
</dbReference>
<evidence type="ECO:0000313" key="2">
    <source>
        <dbReference type="EMBL" id="MBM2356385.1"/>
    </source>
</evidence>
<evidence type="ECO:0000313" key="3">
    <source>
        <dbReference type="Proteomes" id="UP000809337"/>
    </source>
</evidence>
<organism evidence="2 3">
    <name type="scientific">Pseudosulfitobacter pseudonitzschiae</name>
    <dbReference type="NCBI Taxonomy" id="1402135"/>
    <lineage>
        <taxon>Bacteria</taxon>
        <taxon>Pseudomonadati</taxon>
        <taxon>Pseudomonadota</taxon>
        <taxon>Alphaproteobacteria</taxon>
        <taxon>Rhodobacterales</taxon>
        <taxon>Roseobacteraceae</taxon>
        <taxon>Pseudosulfitobacter</taxon>
    </lineage>
</organism>
<feature type="domain" description="Putative DnaT-like" evidence="1">
    <location>
        <begin position="1"/>
        <end position="168"/>
    </location>
</feature>
<dbReference type="AlphaFoldDB" id="A0A9Q2RWT3"/>
<dbReference type="Proteomes" id="UP000809337">
    <property type="component" value="Unassembled WGS sequence"/>
</dbReference>
<comment type="caution">
    <text evidence="2">The sequence shown here is derived from an EMBL/GenBank/DDBJ whole genome shotgun (WGS) entry which is preliminary data.</text>
</comment>
<protein>
    <recommendedName>
        <fullName evidence="1">Putative DnaT-like domain-containing protein</fullName>
    </recommendedName>
</protein>
<sequence length="176" mass="18599">MALTVETGAGVAGADSYASQAFISTYWAARTHNTLAATWAGADSDKMDGAAREATAYLDAIYGQFYRGVRAGYLQGLLWPRSRALDDEGMPMPDLPPELMVAVAELAARALSAPLASDAEIHGPITAQTVKVDVISESTEYGEGARLEPKYGAIDGILAPILNGAQPGAQPSWNWR</sequence>